<sequence>MAQKPRTPAELAKSKPPKKTYSFSLVRDHVEFLQKQAEENGLPVSELIDEAIQAYIAAIKEKG</sequence>
<name>A0A6J5RX45_9CAUD</name>
<protein>
    <submittedName>
        <fullName evidence="1">Uncharacterized protein</fullName>
    </submittedName>
</protein>
<reference evidence="1" key="1">
    <citation type="submission" date="2020-05" db="EMBL/GenBank/DDBJ databases">
        <authorList>
            <person name="Chiriac C."/>
            <person name="Salcher M."/>
            <person name="Ghai R."/>
            <person name="Kavagutti S V."/>
        </authorList>
    </citation>
    <scope>NUCLEOTIDE SEQUENCE</scope>
</reference>
<organism evidence="1">
    <name type="scientific">uncultured Caudovirales phage</name>
    <dbReference type="NCBI Taxonomy" id="2100421"/>
    <lineage>
        <taxon>Viruses</taxon>
        <taxon>Duplodnaviria</taxon>
        <taxon>Heunggongvirae</taxon>
        <taxon>Uroviricota</taxon>
        <taxon>Caudoviricetes</taxon>
        <taxon>Peduoviridae</taxon>
        <taxon>Maltschvirus</taxon>
        <taxon>Maltschvirus maltsch</taxon>
    </lineage>
</organism>
<proteinExistence type="predicted"/>
<evidence type="ECO:0000313" key="1">
    <source>
        <dbReference type="EMBL" id="CAB4200497.1"/>
    </source>
</evidence>
<dbReference type="EMBL" id="LR797306">
    <property type="protein sequence ID" value="CAB4200497.1"/>
    <property type="molecule type" value="Genomic_DNA"/>
</dbReference>
<accession>A0A6J5RX45</accession>
<gene>
    <name evidence="1" type="ORF">UFOVP1351_45</name>
</gene>